<name>A0AAW1IUW3_POPJA</name>
<keyword evidence="3" id="KW-0805">Transcription regulation</keyword>
<evidence type="ECO:0000256" key="5">
    <source>
        <dbReference type="ARBA" id="ARBA00025466"/>
    </source>
</evidence>
<comment type="function">
    <text evidence="5">Involved in transvection phenomena (= synapsis-dependent gene expression), where the synaptic pairing of chromosomes carrying genes with which zeste interacts influences the expression of these genes. Zeste binds to DNA and stimulates transcription from a nearby promoter.</text>
</comment>
<gene>
    <name evidence="7" type="ORF">QE152_g34021</name>
</gene>
<accession>A0AAW1IUW3</accession>
<protein>
    <recommendedName>
        <fullName evidence="2">Regulatory protein zeste</fullName>
    </recommendedName>
</protein>
<evidence type="ECO:0000259" key="6">
    <source>
        <dbReference type="Pfam" id="PF13873"/>
    </source>
</evidence>
<dbReference type="Proteomes" id="UP001458880">
    <property type="component" value="Unassembled WGS sequence"/>
</dbReference>
<keyword evidence="8" id="KW-1185">Reference proteome</keyword>
<keyword evidence="4" id="KW-0804">Transcription</keyword>
<comment type="caution">
    <text evidence="7">The sequence shown here is derived from an EMBL/GenBank/DDBJ whole genome shotgun (WGS) entry which is preliminary data.</text>
</comment>
<keyword evidence="7" id="KW-0238">DNA-binding</keyword>
<dbReference type="Pfam" id="PF13873">
    <property type="entry name" value="Myb_DNA-bind_5"/>
    <property type="match status" value="1"/>
</dbReference>
<organism evidence="7 8">
    <name type="scientific">Popillia japonica</name>
    <name type="common">Japanese beetle</name>
    <dbReference type="NCBI Taxonomy" id="7064"/>
    <lineage>
        <taxon>Eukaryota</taxon>
        <taxon>Metazoa</taxon>
        <taxon>Ecdysozoa</taxon>
        <taxon>Arthropoda</taxon>
        <taxon>Hexapoda</taxon>
        <taxon>Insecta</taxon>
        <taxon>Pterygota</taxon>
        <taxon>Neoptera</taxon>
        <taxon>Endopterygota</taxon>
        <taxon>Coleoptera</taxon>
        <taxon>Polyphaga</taxon>
        <taxon>Scarabaeiformia</taxon>
        <taxon>Scarabaeidae</taxon>
        <taxon>Rutelinae</taxon>
        <taxon>Popillia</taxon>
    </lineage>
</organism>
<evidence type="ECO:0000256" key="3">
    <source>
        <dbReference type="ARBA" id="ARBA00023015"/>
    </source>
</evidence>
<evidence type="ECO:0000256" key="2">
    <source>
        <dbReference type="ARBA" id="ARBA00016807"/>
    </source>
</evidence>
<sequence length="153" mass="17705">MSNETKVHYSEQEKLIVVHLVSEAKEIMENKKIDAIALKKKNQKWDETSNIYCRQECDGIYDVVDGNSMKPEQGVEDYMAKLDCWTKANSKAKKRNSMKPEQGVEDYMAKLDCWTKANSKAKKRLVWSLDTQPLLRVATCETAKDVWLHQIYG</sequence>
<evidence type="ECO:0000256" key="4">
    <source>
        <dbReference type="ARBA" id="ARBA00023163"/>
    </source>
</evidence>
<evidence type="ECO:0000313" key="7">
    <source>
        <dbReference type="EMBL" id="KAK9693736.1"/>
    </source>
</evidence>
<evidence type="ECO:0000256" key="1">
    <source>
        <dbReference type="ARBA" id="ARBA00011764"/>
    </source>
</evidence>
<evidence type="ECO:0000313" key="8">
    <source>
        <dbReference type="Proteomes" id="UP001458880"/>
    </source>
</evidence>
<dbReference type="EMBL" id="JASPKY010000532">
    <property type="protein sequence ID" value="KAK9693736.1"/>
    <property type="molecule type" value="Genomic_DNA"/>
</dbReference>
<dbReference type="AlphaFoldDB" id="A0AAW1IUW3"/>
<dbReference type="GO" id="GO:0003677">
    <property type="term" value="F:DNA binding"/>
    <property type="evidence" value="ECO:0007669"/>
    <property type="project" value="UniProtKB-KW"/>
</dbReference>
<dbReference type="InterPro" id="IPR028002">
    <property type="entry name" value="Myb_DNA-bind_5"/>
</dbReference>
<comment type="subunit">
    <text evidence="1">Self-associates forming complexes of several hundred monomers.</text>
</comment>
<reference evidence="7 8" key="1">
    <citation type="journal article" date="2024" name="BMC Genomics">
        <title>De novo assembly and annotation of Popillia japonica's genome with initial clues to its potential as an invasive pest.</title>
        <authorList>
            <person name="Cucini C."/>
            <person name="Boschi S."/>
            <person name="Funari R."/>
            <person name="Cardaioli E."/>
            <person name="Iannotti N."/>
            <person name="Marturano G."/>
            <person name="Paoli F."/>
            <person name="Bruttini M."/>
            <person name="Carapelli A."/>
            <person name="Frati F."/>
            <person name="Nardi F."/>
        </authorList>
    </citation>
    <scope>NUCLEOTIDE SEQUENCE [LARGE SCALE GENOMIC DNA]</scope>
    <source>
        <strain evidence="7">DMR45628</strain>
    </source>
</reference>
<proteinExistence type="predicted"/>
<feature type="domain" description="Myb/SANT-like DNA-binding" evidence="6">
    <location>
        <begin position="8"/>
        <end position="50"/>
    </location>
</feature>